<evidence type="ECO:0000256" key="4">
    <source>
        <dbReference type="ARBA" id="ARBA00022801"/>
    </source>
</evidence>
<keyword evidence="2 6" id="KW-0121">Carboxypeptidase</keyword>
<evidence type="ECO:0000256" key="2">
    <source>
        <dbReference type="ARBA" id="ARBA00022645"/>
    </source>
</evidence>
<dbReference type="InterPro" id="IPR029058">
    <property type="entry name" value="AB_hydrolase_fold"/>
</dbReference>
<organism evidence="7 8">
    <name type="scientific">Rhizoctonia solani</name>
    <dbReference type="NCBI Taxonomy" id="456999"/>
    <lineage>
        <taxon>Eukaryota</taxon>
        <taxon>Fungi</taxon>
        <taxon>Dikarya</taxon>
        <taxon>Basidiomycota</taxon>
        <taxon>Agaricomycotina</taxon>
        <taxon>Agaricomycetes</taxon>
        <taxon>Cantharellales</taxon>
        <taxon>Ceratobasidiaceae</taxon>
        <taxon>Rhizoctonia</taxon>
    </lineage>
</organism>
<dbReference type="SUPFAM" id="SSF53474">
    <property type="entry name" value="alpha/beta-Hydrolases"/>
    <property type="match status" value="1"/>
</dbReference>
<sequence length="478" mass="52227">MMHSLVLVGLLSFLSGILANTVQQFPIINEVIGGIPLANHSSSKSKIRLEANGAIKDAIAPGTLRYIENSGICETTKGVYQASGYADLTARQSMWFWFFAARKNPDTAPLALWLNGGPGSSSMIGLFQENGPCRMNEDELTPIGAGYSYGQEIVESSKEAAVALWNMLQIFFSDPKFSRYASRDFAIWTESYGGHYGPAVSAYFLSQNDAIDVGTVTGIKINLKVLSIGNGMTDPYAQYPEFITYALSNPYQRPLVSDSTITKANNSLYASPDGCLARIQRCNNQGSNTDCSLAQAICNGQVLDVLSGDYDVYDVRVKNPNPYPYNPTALLQNTTFMAQIGALSTWQAVSYDVYYNFAGNGDWMRSSSPDLEKVINAGVRTLVLAGDADYICNYMGVEATVDRLQTKFTSEFQQQGWSNWTVSGYPAGVYKNAGTFSYLRVYDAGHEVPAYGTDKLEVGQAALEYFVQVMQGKPISST</sequence>
<protein>
    <recommendedName>
        <fullName evidence="6">Carboxypeptidase</fullName>
        <ecNumber evidence="6">3.4.16.-</ecNumber>
    </recommendedName>
</protein>
<dbReference type="Gene3D" id="1.10.287.410">
    <property type="match status" value="1"/>
</dbReference>
<dbReference type="InterPro" id="IPR018202">
    <property type="entry name" value="Ser_caboxypep_ser_AS"/>
</dbReference>
<dbReference type="Proteomes" id="UP000650582">
    <property type="component" value="Unassembled WGS sequence"/>
</dbReference>
<proteinExistence type="inferred from homology"/>
<feature type="chain" id="PRO_5034757511" description="Carboxypeptidase" evidence="6">
    <location>
        <begin position="20"/>
        <end position="478"/>
    </location>
</feature>
<keyword evidence="4 6" id="KW-0378">Hydrolase</keyword>
<dbReference type="PANTHER" id="PTHR11802:SF453">
    <property type="entry name" value="S1, PUTATIVE-RELATED"/>
    <property type="match status" value="1"/>
</dbReference>
<dbReference type="AlphaFoldDB" id="A0A8H7HC73"/>
<gene>
    <name evidence="7" type="ORF">RHS04_02817</name>
</gene>
<dbReference type="PANTHER" id="PTHR11802">
    <property type="entry name" value="SERINE PROTEASE FAMILY S10 SERINE CARBOXYPEPTIDASE"/>
    <property type="match status" value="1"/>
</dbReference>
<reference evidence="7" key="1">
    <citation type="submission" date="2020-09" db="EMBL/GenBank/DDBJ databases">
        <title>Comparative genome analyses of four rice-infecting Rhizoctonia solani isolates reveal extensive enrichment of homogalacturonan modification genes.</title>
        <authorList>
            <person name="Lee D.-Y."/>
            <person name="Jeon J."/>
            <person name="Kim K.-T."/>
            <person name="Cheong K."/>
            <person name="Song H."/>
            <person name="Choi G."/>
            <person name="Ko J."/>
            <person name="Opiyo S.O."/>
            <person name="Zuo S."/>
            <person name="Madhav S."/>
            <person name="Lee Y.-H."/>
            <person name="Wang G.-L."/>
        </authorList>
    </citation>
    <scope>NUCLEOTIDE SEQUENCE</scope>
    <source>
        <strain evidence="7">AG1-IA YN-7</strain>
    </source>
</reference>
<name>A0A8H7HC73_9AGAM</name>
<accession>A0A8H7HC73</accession>
<dbReference type="EC" id="3.4.16.-" evidence="6"/>
<dbReference type="EMBL" id="JACYCC010000035">
    <property type="protein sequence ID" value="KAF8682859.1"/>
    <property type="molecule type" value="Genomic_DNA"/>
</dbReference>
<dbReference type="GO" id="GO:0000324">
    <property type="term" value="C:fungal-type vacuole"/>
    <property type="evidence" value="ECO:0007669"/>
    <property type="project" value="TreeGrafter"/>
</dbReference>
<evidence type="ECO:0000256" key="6">
    <source>
        <dbReference type="RuleBase" id="RU361156"/>
    </source>
</evidence>
<dbReference type="Gene3D" id="3.40.50.1820">
    <property type="entry name" value="alpha/beta hydrolase"/>
    <property type="match status" value="1"/>
</dbReference>
<dbReference type="PROSITE" id="PS00131">
    <property type="entry name" value="CARBOXYPEPT_SER_SER"/>
    <property type="match status" value="1"/>
</dbReference>
<dbReference type="PRINTS" id="PR00724">
    <property type="entry name" value="CRBOXYPTASEC"/>
</dbReference>
<dbReference type="InterPro" id="IPR001563">
    <property type="entry name" value="Peptidase_S10"/>
</dbReference>
<dbReference type="Pfam" id="PF00450">
    <property type="entry name" value="Peptidase_S10"/>
    <property type="match status" value="1"/>
</dbReference>
<keyword evidence="6" id="KW-0732">Signal</keyword>
<comment type="similarity">
    <text evidence="1 6">Belongs to the peptidase S10 family.</text>
</comment>
<evidence type="ECO:0000313" key="8">
    <source>
        <dbReference type="Proteomes" id="UP000650582"/>
    </source>
</evidence>
<keyword evidence="3 6" id="KW-0645">Protease</keyword>
<feature type="signal peptide" evidence="6">
    <location>
        <begin position="1"/>
        <end position="19"/>
    </location>
</feature>
<dbReference type="GO" id="GO:0006508">
    <property type="term" value="P:proteolysis"/>
    <property type="evidence" value="ECO:0007669"/>
    <property type="project" value="UniProtKB-KW"/>
</dbReference>
<evidence type="ECO:0000256" key="1">
    <source>
        <dbReference type="ARBA" id="ARBA00009431"/>
    </source>
</evidence>
<evidence type="ECO:0000256" key="5">
    <source>
        <dbReference type="ARBA" id="ARBA00023180"/>
    </source>
</evidence>
<dbReference type="GO" id="GO:0004185">
    <property type="term" value="F:serine-type carboxypeptidase activity"/>
    <property type="evidence" value="ECO:0007669"/>
    <property type="project" value="UniProtKB-UniRule"/>
</dbReference>
<keyword evidence="5" id="KW-0325">Glycoprotein</keyword>
<comment type="caution">
    <text evidence="7">The sequence shown here is derived from an EMBL/GenBank/DDBJ whole genome shotgun (WGS) entry which is preliminary data.</text>
</comment>
<evidence type="ECO:0000256" key="3">
    <source>
        <dbReference type="ARBA" id="ARBA00022670"/>
    </source>
</evidence>
<evidence type="ECO:0000313" key="7">
    <source>
        <dbReference type="EMBL" id="KAF8682859.1"/>
    </source>
</evidence>